<name>A0AAD5M8D9_PARTN</name>
<sequence length="74" mass="8625">MLTTDGDQPRRAHWSPTDQFVKTEYFNAFWNTNDDYSDAESLYTIELPILTLHQTGKISCKQTRYFSSILSSNK</sequence>
<evidence type="ECO:0000313" key="1">
    <source>
        <dbReference type="EMBL" id="KAJ1353045.1"/>
    </source>
</evidence>
<reference evidence="1" key="1">
    <citation type="submission" date="2021-06" db="EMBL/GenBank/DDBJ databases">
        <title>Parelaphostrongylus tenuis whole genome reference sequence.</title>
        <authorList>
            <person name="Garwood T.J."/>
            <person name="Larsen P.A."/>
            <person name="Fountain-Jones N.M."/>
            <person name="Garbe J.R."/>
            <person name="Macchietto M.G."/>
            <person name="Kania S.A."/>
            <person name="Gerhold R.W."/>
            <person name="Richards J.E."/>
            <person name="Wolf T.M."/>
        </authorList>
    </citation>
    <scope>NUCLEOTIDE SEQUENCE</scope>
    <source>
        <strain evidence="1">MNPRO001-30</strain>
        <tissue evidence="1">Meninges</tissue>
    </source>
</reference>
<evidence type="ECO:0000313" key="2">
    <source>
        <dbReference type="Proteomes" id="UP001196413"/>
    </source>
</evidence>
<keyword evidence="2" id="KW-1185">Reference proteome</keyword>
<accession>A0AAD5M8D9</accession>
<comment type="caution">
    <text evidence="1">The sequence shown here is derived from an EMBL/GenBank/DDBJ whole genome shotgun (WGS) entry which is preliminary data.</text>
</comment>
<dbReference type="EMBL" id="JAHQIW010001584">
    <property type="protein sequence ID" value="KAJ1353045.1"/>
    <property type="molecule type" value="Genomic_DNA"/>
</dbReference>
<proteinExistence type="predicted"/>
<dbReference type="Proteomes" id="UP001196413">
    <property type="component" value="Unassembled WGS sequence"/>
</dbReference>
<dbReference type="AlphaFoldDB" id="A0AAD5M8D9"/>
<protein>
    <submittedName>
        <fullName evidence="1">Uncharacterized protein</fullName>
    </submittedName>
</protein>
<gene>
    <name evidence="1" type="ORF">KIN20_009590</name>
</gene>
<organism evidence="1 2">
    <name type="scientific">Parelaphostrongylus tenuis</name>
    <name type="common">Meningeal worm</name>
    <dbReference type="NCBI Taxonomy" id="148309"/>
    <lineage>
        <taxon>Eukaryota</taxon>
        <taxon>Metazoa</taxon>
        <taxon>Ecdysozoa</taxon>
        <taxon>Nematoda</taxon>
        <taxon>Chromadorea</taxon>
        <taxon>Rhabditida</taxon>
        <taxon>Rhabditina</taxon>
        <taxon>Rhabditomorpha</taxon>
        <taxon>Strongyloidea</taxon>
        <taxon>Metastrongylidae</taxon>
        <taxon>Parelaphostrongylus</taxon>
    </lineage>
</organism>